<keyword evidence="7" id="KW-0687">Ribonucleoprotein</keyword>
<dbReference type="PIRSF" id="PIRSF000401">
    <property type="entry name" value="RPL11_MTase"/>
    <property type="match status" value="1"/>
</dbReference>
<dbReference type="EC" id="2.1.1.-" evidence="6"/>
<name>A0ABW4JNL4_9BACL</name>
<accession>A0ABW4JNL4</accession>
<reference evidence="8" key="1">
    <citation type="journal article" date="2019" name="Int. J. Syst. Evol. Microbiol.">
        <title>The Global Catalogue of Microorganisms (GCM) 10K type strain sequencing project: providing services to taxonomists for standard genome sequencing and annotation.</title>
        <authorList>
            <consortium name="The Broad Institute Genomics Platform"/>
            <consortium name="The Broad Institute Genome Sequencing Center for Infectious Disease"/>
            <person name="Wu L."/>
            <person name="Ma J."/>
        </authorList>
    </citation>
    <scope>NUCLEOTIDE SEQUENCE [LARGE SCALE GENOMIC DNA]</scope>
    <source>
        <strain evidence="8">CGMCC 1.12286</strain>
    </source>
</reference>
<dbReference type="Gene3D" id="3.40.50.150">
    <property type="entry name" value="Vaccinia Virus protein VP39"/>
    <property type="match status" value="1"/>
</dbReference>
<sequence length="323" mass="35179">MQWWQVQFDVSHEAADAVAALIQDFPDVQGVQMEGIGDLQVPHPEYGEWFDEMIVPTKGITVFVYFPETHEPKQIRSRILAVLSRVAEAGLQASSEEASVRLELVDDSTWLNAWKEHYQPIPIGDELVIVPIWSKDEITEELADRKRIILEPGMAFGTGTHQTTHMCTAALADLALAGKRVLDVGTGTGVLAIAAARLGAEAVTAIDIDPVAVQAAQENIELNQLAATVDVREGNLLAGFAAEAKFDVAIANILRDIVILLLPQVALRMQEGGVLISSGYIDTQAPQVETALQENGFEVTRRYQKDDWVALVAVKKTCCPASS</sequence>
<keyword evidence="8" id="KW-1185">Reference proteome</keyword>
<feature type="binding site" evidence="6">
    <location>
        <position position="185"/>
    </location>
    <ligand>
        <name>S-adenosyl-L-methionine</name>
        <dbReference type="ChEBI" id="CHEBI:59789"/>
    </ligand>
</feature>
<dbReference type="GO" id="GO:0032259">
    <property type="term" value="P:methylation"/>
    <property type="evidence" value="ECO:0007669"/>
    <property type="project" value="UniProtKB-KW"/>
</dbReference>
<dbReference type="InterPro" id="IPR029063">
    <property type="entry name" value="SAM-dependent_MTases_sf"/>
</dbReference>
<dbReference type="Pfam" id="PF06325">
    <property type="entry name" value="PrmA"/>
    <property type="match status" value="1"/>
</dbReference>
<dbReference type="GO" id="GO:0005840">
    <property type="term" value="C:ribosome"/>
    <property type="evidence" value="ECO:0007669"/>
    <property type="project" value="UniProtKB-KW"/>
</dbReference>
<comment type="catalytic activity">
    <reaction evidence="6">
        <text>L-lysyl-[protein] + 3 S-adenosyl-L-methionine = N(6),N(6),N(6)-trimethyl-L-lysyl-[protein] + 3 S-adenosyl-L-homocysteine + 3 H(+)</text>
        <dbReference type="Rhea" id="RHEA:54192"/>
        <dbReference type="Rhea" id="RHEA-COMP:9752"/>
        <dbReference type="Rhea" id="RHEA-COMP:13826"/>
        <dbReference type="ChEBI" id="CHEBI:15378"/>
        <dbReference type="ChEBI" id="CHEBI:29969"/>
        <dbReference type="ChEBI" id="CHEBI:57856"/>
        <dbReference type="ChEBI" id="CHEBI:59789"/>
        <dbReference type="ChEBI" id="CHEBI:61961"/>
    </reaction>
</comment>
<evidence type="ECO:0000313" key="7">
    <source>
        <dbReference type="EMBL" id="MFD1677802.1"/>
    </source>
</evidence>
<proteinExistence type="inferred from homology"/>
<keyword evidence="5 6" id="KW-0949">S-adenosyl-L-methionine</keyword>
<dbReference type="Proteomes" id="UP001597079">
    <property type="component" value="Unassembled WGS sequence"/>
</dbReference>
<dbReference type="RefSeq" id="WP_377945716.1">
    <property type="nucleotide sequence ID" value="NZ_JBHUCX010000099.1"/>
</dbReference>
<organism evidence="7 8">
    <name type="scientific">Alicyclobacillus fodiniaquatilis</name>
    <dbReference type="NCBI Taxonomy" id="1661150"/>
    <lineage>
        <taxon>Bacteria</taxon>
        <taxon>Bacillati</taxon>
        <taxon>Bacillota</taxon>
        <taxon>Bacilli</taxon>
        <taxon>Bacillales</taxon>
        <taxon>Alicyclobacillaceae</taxon>
        <taxon>Alicyclobacillus</taxon>
    </lineage>
</organism>
<keyword evidence="4 6" id="KW-0808">Transferase</keyword>
<comment type="function">
    <text evidence="6">Methylates ribosomal protein L11.</text>
</comment>
<comment type="subcellular location">
    <subcellularLocation>
        <location evidence="6">Cytoplasm</location>
    </subcellularLocation>
</comment>
<feature type="binding site" evidence="6">
    <location>
        <position position="207"/>
    </location>
    <ligand>
        <name>S-adenosyl-L-methionine</name>
        <dbReference type="ChEBI" id="CHEBI:59789"/>
    </ligand>
</feature>
<comment type="similarity">
    <text evidence="1 6">Belongs to the methyltransferase superfamily. PrmA family.</text>
</comment>
<evidence type="ECO:0000256" key="1">
    <source>
        <dbReference type="ARBA" id="ARBA00009741"/>
    </source>
</evidence>
<dbReference type="GO" id="GO:0008168">
    <property type="term" value="F:methyltransferase activity"/>
    <property type="evidence" value="ECO:0007669"/>
    <property type="project" value="UniProtKB-KW"/>
</dbReference>
<keyword evidence="3 6" id="KW-0489">Methyltransferase</keyword>
<keyword evidence="2 6" id="KW-0963">Cytoplasm</keyword>
<dbReference type="SUPFAM" id="SSF53335">
    <property type="entry name" value="S-adenosyl-L-methionine-dependent methyltransferases"/>
    <property type="match status" value="1"/>
</dbReference>
<gene>
    <name evidence="6 7" type="primary">prmA</name>
    <name evidence="7" type="ORF">ACFSB2_24365</name>
</gene>
<evidence type="ECO:0000313" key="8">
    <source>
        <dbReference type="Proteomes" id="UP001597079"/>
    </source>
</evidence>
<evidence type="ECO:0000256" key="6">
    <source>
        <dbReference type="HAMAP-Rule" id="MF_00735"/>
    </source>
</evidence>
<dbReference type="NCBIfam" id="TIGR00406">
    <property type="entry name" value="prmA"/>
    <property type="match status" value="1"/>
</dbReference>
<dbReference type="PANTHER" id="PTHR43648">
    <property type="entry name" value="ELECTRON TRANSFER FLAVOPROTEIN BETA SUBUNIT LYSINE METHYLTRANSFERASE"/>
    <property type="match status" value="1"/>
</dbReference>
<comment type="caution">
    <text evidence="7">The sequence shown here is derived from an EMBL/GenBank/DDBJ whole genome shotgun (WGS) entry which is preliminary data.</text>
</comment>
<dbReference type="EMBL" id="JBHUCX010000099">
    <property type="protein sequence ID" value="MFD1677802.1"/>
    <property type="molecule type" value="Genomic_DNA"/>
</dbReference>
<feature type="binding site" evidence="6">
    <location>
        <position position="252"/>
    </location>
    <ligand>
        <name>S-adenosyl-L-methionine</name>
        <dbReference type="ChEBI" id="CHEBI:59789"/>
    </ligand>
</feature>
<dbReference type="CDD" id="cd02440">
    <property type="entry name" value="AdoMet_MTases"/>
    <property type="match status" value="1"/>
</dbReference>
<evidence type="ECO:0000256" key="3">
    <source>
        <dbReference type="ARBA" id="ARBA00022603"/>
    </source>
</evidence>
<feature type="binding site" evidence="6">
    <location>
        <position position="164"/>
    </location>
    <ligand>
        <name>S-adenosyl-L-methionine</name>
        <dbReference type="ChEBI" id="CHEBI:59789"/>
    </ligand>
</feature>
<keyword evidence="7" id="KW-0689">Ribosomal protein</keyword>
<dbReference type="InterPro" id="IPR004498">
    <property type="entry name" value="Ribosomal_PrmA_MeTrfase"/>
</dbReference>
<dbReference type="InterPro" id="IPR050078">
    <property type="entry name" value="Ribosomal_L11_MeTrfase_PrmA"/>
</dbReference>
<protein>
    <recommendedName>
        <fullName evidence="6">Ribosomal protein L11 methyltransferase</fullName>
        <shortName evidence="6">L11 Mtase</shortName>
        <ecNumber evidence="6">2.1.1.-</ecNumber>
    </recommendedName>
</protein>
<evidence type="ECO:0000256" key="5">
    <source>
        <dbReference type="ARBA" id="ARBA00022691"/>
    </source>
</evidence>
<evidence type="ECO:0000256" key="4">
    <source>
        <dbReference type="ARBA" id="ARBA00022679"/>
    </source>
</evidence>
<dbReference type="PANTHER" id="PTHR43648:SF1">
    <property type="entry name" value="ELECTRON TRANSFER FLAVOPROTEIN BETA SUBUNIT LYSINE METHYLTRANSFERASE"/>
    <property type="match status" value="1"/>
</dbReference>
<evidence type="ECO:0000256" key="2">
    <source>
        <dbReference type="ARBA" id="ARBA00022490"/>
    </source>
</evidence>
<dbReference type="HAMAP" id="MF_00735">
    <property type="entry name" value="Methyltr_PrmA"/>
    <property type="match status" value="1"/>
</dbReference>